<feature type="transmembrane region" description="Helical" evidence="16">
    <location>
        <begin position="212"/>
        <end position="237"/>
    </location>
</feature>
<name>A0ABD3NZS2_9STRA</name>
<dbReference type="CDD" id="cd00519">
    <property type="entry name" value="Lipase_3"/>
    <property type="match status" value="1"/>
</dbReference>
<feature type="compositionally biased region" description="Low complexity" evidence="15">
    <location>
        <begin position="418"/>
        <end position="431"/>
    </location>
</feature>
<evidence type="ECO:0000313" key="18">
    <source>
        <dbReference type="EMBL" id="KAL3781153.1"/>
    </source>
</evidence>
<feature type="region of interest" description="Disordered" evidence="15">
    <location>
        <begin position="408"/>
        <end position="434"/>
    </location>
</feature>
<keyword evidence="12 16" id="KW-0472">Membrane</keyword>
<dbReference type="PANTHER" id="PTHR45792">
    <property type="entry name" value="DIACYLGLYCEROL LIPASE HOMOLOG-RELATED"/>
    <property type="match status" value="1"/>
</dbReference>
<evidence type="ECO:0000256" key="3">
    <source>
        <dbReference type="ARBA" id="ARBA00022475"/>
    </source>
</evidence>
<protein>
    <recommendedName>
        <fullName evidence="14">sn-1-specific diacylglycerol lipase</fullName>
        <ecNumber evidence="14">3.1.1.116</ecNumber>
    </recommendedName>
</protein>
<sequence length="884" mass="99724">MPALHLFSRRTILAGDDLQLPSLAWGLLNCLQLFVLLPILLYSPLLHILSDDGDGNDTKDAPMLDKDSYSFNSSLHTDLNESVFVTSRNLQTDDCTTKSPCNTRPKYQYLILLSHLIATSIYFAISLHIERCIFHTSSIGTPTMNIEARMKPLSSLIEFKLTYWNGCNLLLLGVAVTLTILDFVNNNQQQEDGDYDGGYIIESCDTFPMYWYVAWFLLLSTQTFQAIFAMTSLISIWRIQPINSLNQQSTNEEYHHSYEVDNVHHRAMMHEAEELWRTRCEGCCRILAVSTCFLFGGRGIVSTSSNNNSKFNLYGDISRALADYFADFGVLDVVPSDVGLGIVVLRHMQAQRRLVAKREALHQLGYGSSRPGSRLDLTRVEDDAAVNNTAGLNRRTLFFRWRNTATVEDTPSSPLRQSTSSNNNNPESPSRANEEYQSFSRVVLSPLISLDASAIIEGAHFARHQLAIYTWILYYYEYPITGSLRLIGRALRQQMNCADATAYSPNRQERIVGDNFLHIHEATMLAHAGLQKADIAYATFEAGFYETPYCIIIDRQWKTVVLSIRGSLTLEDCVVDVLLDPCPLDSSGEQFGFDGAGQYCHGGVFGCTRWLYDDLERHKILDTLLLGEYAKYRDYTLRIVGHSLGAGIGVILSLMLRNKFPSLRCLCYSPPGGLLTWELATSCSHFVNSFVLDSDIVPRLSLNNMESLRDEVLNLIARVKLSKYDISKRIFWQGLCGEVELGDLDYLIQQNEDLLYPAESTPDSDFLQQLRRFEAMQQNRRTTRGISREISLYPPGNIIHLVKTGQSRSCTHNLSNCITCGASNSGAEYTPVRKENDDFNEIEISPTLWTDHFPNRVCNALEKVAEKFDTGMTFDTVSNSNEVV</sequence>
<evidence type="ECO:0000256" key="16">
    <source>
        <dbReference type="SAM" id="Phobius"/>
    </source>
</evidence>
<dbReference type="GO" id="GO:0016787">
    <property type="term" value="F:hydrolase activity"/>
    <property type="evidence" value="ECO:0007669"/>
    <property type="project" value="UniProtKB-KW"/>
</dbReference>
<keyword evidence="8" id="KW-0106">Calcium</keyword>
<dbReference type="InterPro" id="IPR002921">
    <property type="entry name" value="Fungal_lipase-type"/>
</dbReference>
<evidence type="ECO:0000259" key="17">
    <source>
        <dbReference type="Pfam" id="PF01764"/>
    </source>
</evidence>
<evidence type="ECO:0000256" key="7">
    <source>
        <dbReference type="ARBA" id="ARBA00022801"/>
    </source>
</evidence>
<keyword evidence="10 16" id="KW-1133">Transmembrane helix</keyword>
<organism evidence="18 19">
    <name type="scientific">Cyclotella atomus</name>
    <dbReference type="NCBI Taxonomy" id="382360"/>
    <lineage>
        <taxon>Eukaryota</taxon>
        <taxon>Sar</taxon>
        <taxon>Stramenopiles</taxon>
        <taxon>Ochrophyta</taxon>
        <taxon>Bacillariophyta</taxon>
        <taxon>Coscinodiscophyceae</taxon>
        <taxon>Thalassiosirophycidae</taxon>
        <taxon>Stephanodiscales</taxon>
        <taxon>Stephanodiscaceae</taxon>
        <taxon>Cyclotella</taxon>
    </lineage>
</organism>
<dbReference type="InterPro" id="IPR029058">
    <property type="entry name" value="AB_hydrolase_fold"/>
</dbReference>
<dbReference type="SUPFAM" id="SSF53474">
    <property type="entry name" value="alpha/beta-Hydrolases"/>
    <property type="match status" value="1"/>
</dbReference>
<dbReference type="InterPro" id="IPR052214">
    <property type="entry name" value="DAG_Lipase-Related"/>
</dbReference>
<comment type="subcellular location">
    <subcellularLocation>
        <location evidence="2">Cell membrane</location>
        <topology evidence="2">Multi-pass membrane protein</topology>
    </subcellularLocation>
</comment>
<feature type="transmembrane region" description="Helical" evidence="16">
    <location>
        <begin position="161"/>
        <end position="181"/>
    </location>
</feature>
<dbReference type="Pfam" id="PF01764">
    <property type="entry name" value="Lipase_3"/>
    <property type="match status" value="1"/>
</dbReference>
<comment type="cofactor">
    <cofactor evidence="1">
        <name>Ca(2+)</name>
        <dbReference type="ChEBI" id="CHEBI:29108"/>
    </cofactor>
</comment>
<feature type="transmembrane region" description="Helical" evidence="16">
    <location>
        <begin position="635"/>
        <end position="656"/>
    </location>
</feature>
<proteinExistence type="predicted"/>
<evidence type="ECO:0000256" key="10">
    <source>
        <dbReference type="ARBA" id="ARBA00022989"/>
    </source>
</evidence>
<dbReference type="GO" id="GO:0016042">
    <property type="term" value="P:lipid catabolic process"/>
    <property type="evidence" value="ECO:0007669"/>
    <property type="project" value="UniProtKB-KW"/>
</dbReference>
<evidence type="ECO:0000256" key="11">
    <source>
        <dbReference type="ARBA" id="ARBA00023098"/>
    </source>
</evidence>
<dbReference type="Proteomes" id="UP001530400">
    <property type="component" value="Unassembled WGS sequence"/>
</dbReference>
<keyword evidence="5 16" id="KW-0812">Transmembrane</keyword>
<dbReference type="GO" id="GO:0005886">
    <property type="term" value="C:plasma membrane"/>
    <property type="evidence" value="ECO:0007669"/>
    <property type="project" value="UniProtKB-SubCell"/>
</dbReference>
<keyword evidence="7" id="KW-0378">Hydrolase</keyword>
<evidence type="ECO:0000256" key="12">
    <source>
        <dbReference type="ARBA" id="ARBA00023136"/>
    </source>
</evidence>
<dbReference type="EMBL" id="JALLPJ020000859">
    <property type="protein sequence ID" value="KAL3781153.1"/>
    <property type="molecule type" value="Genomic_DNA"/>
</dbReference>
<dbReference type="EC" id="3.1.1.116" evidence="14"/>
<dbReference type="GO" id="GO:0046872">
    <property type="term" value="F:metal ion binding"/>
    <property type="evidence" value="ECO:0007669"/>
    <property type="project" value="UniProtKB-KW"/>
</dbReference>
<evidence type="ECO:0000256" key="14">
    <source>
        <dbReference type="ARBA" id="ARBA00026104"/>
    </source>
</evidence>
<evidence type="ECO:0000256" key="4">
    <source>
        <dbReference type="ARBA" id="ARBA00022553"/>
    </source>
</evidence>
<keyword evidence="9" id="KW-0442">Lipid degradation</keyword>
<keyword evidence="11" id="KW-0443">Lipid metabolism</keyword>
<evidence type="ECO:0000256" key="6">
    <source>
        <dbReference type="ARBA" id="ARBA00022723"/>
    </source>
</evidence>
<evidence type="ECO:0000256" key="8">
    <source>
        <dbReference type="ARBA" id="ARBA00022837"/>
    </source>
</evidence>
<evidence type="ECO:0000256" key="13">
    <source>
        <dbReference type="ARBA" id="ARBA00024531"/>
    </source>
</evidence>
<dbReference type="Gene3D" id="3.40.50.1820">
    <property type="entry name" value="alpha/beta hydrolase"/>
    <property type="match status" value="1"/>
</dbReference>
<dbReference type="AlphaFoldDB" id="A0ABD3NZS2"/>
<evidence type="ECO:0000256" key="5">
    <source>
        <dbReference type="ARBA" id="ARBA00022692"/>
    </source>
</evidence>
<keyword evidence="4" id="KW-0597">Phosphoprotein</keyword>
<evidence type="ECO:0000256" key="9">
    <source>
        <dbReference type="ARBA" id="ARBA00022963"/>
    </source>
</evidence>
<accession>A0ABD3NZS2</accession>
<feature type="domain" description="Fungal lipase-type" evidence="17">
    <location>
        <begin position="561"/>
        <end position="703"/>
    </location>
</feature>
<evidence type="ECO:0000256" key="15">
    <source>
        <dbReference type="SAM" id="MobiDB-lite"/>
    </source>
</evidence>
<gene>
    <name evidence="18" type="ORF">ACHAWO_010561</name>
</gene>
<comment type="catalytic activity">
    <reaction evidence="13">
        <text>a 1,2-diacyl-sn-glycerol + H2O = a 2-acylglycerol + a fatty acid + H(+)</text>
        <dbReference type="Rhea" id="RHEA:33275"/>
        <dbReference type="ChEBI" id="CHEBI:15377"/>
        <dbReference type="ChEBI" id="CHEBI:15378"/>
        <dbReference type="ChEBI" id="CHEBI:17389"/>
        <dbReference type="ChEBI" id="CHEBI:17815"/>
        <dbReference type="ChEBI" id="CHEBI:28868"/>
        <dbReference type="EC" id="3.1.1.116"/>
    </reaction>
    <physiologicalReaction direction="left-to-right" evidence="13">
        <dbReference type="Rhea" id="RHEA:33276"/>
    </physiologicalReaction>
</comment>
<dbReference type="PANTHER" id="PTHR45792:SF8">
    <property type="entry name" value="DIACYLGLYCEROL LIPASE-ALPHA"/>
    <property type="match status" value="1"/>
</dbReference>
<feature type="compositionally biased region" description="Polar residues" evidence="15">
    <location>
        <begin position="408"/>
        <end position="417"/>
    </location>
</feature>
<keyword evidence="3" id="KW-1003">Cell membrane</keyword>
<feature type="transmembrane region" description="Helical" evidence="16">
    <location>
        <begin position="20"/>
        <end position="42"/>
    </location>
</feature>
<evidence type="ECO:0000256" key="2">
    <source>
        <dbReference type="ARBA" id="ARBA00004651"/>
    </source>
</evidence>
<keyword evidence="6" id="KW-0479">Metal-binding</keyword>
<comment type="caution">
    <text evidence="18">The sequence shown here is derived from an EMBL/GenBank/DDBJ whole genome shotgun (WGS) entry which is preliminary data.</text>
</comment>
<reference evidence="18 19" key="1">
    <citation type="submission" date="2024-10" db="EMBL/GenBank/DDBJ databases">
        <title>Updated reference genomes for cyclostephanoid diatoms.</title>
        <authorList>
            <person name="Roberts W.R."/>
            <person name="Alverson A.J."/>
        </authorList>
    </citation>
    <scope>NUCLEOTIDE SEQUENCE [LARGE SCALE GENOMIC DNA]</scope>
    <source>
        <strain evidence="18 19">AJA010-31</strain>
    </source>
</reference>
<feature type="transmembrane region" description="Helical" evidence="16">
    <location>
        <begin position="107"/>
        <end position="125"/>
    </location>
</feature>
<keyword evidence="19" id="KW-1185">Reference proteome</keyword>
<evidence type="ECO:0000313" key="19">
    <source>
        <dbReference type="Proteomes" id="UP001530400"/>
    </source>
</evidence>
<evidence type="ECO:0000256" key="1">
    <source>
        <dbReference type="ARBA" id="ARBA00001913"/>
    </source>
</evidence>